<dbReference type="InterPro" id="IPR036663">
    <property type="entry name" value="Fumarylacetoacetase_C_sf"/>
</dbReference>
<dbReference type="EMBL" id="JADQDO010000004">
    <property type="protein sequence ID" value="MBF9233866.1"/>
    <property type="molecule type" value="Genomic_DNA"/>
</dbReference>
<dbReference type="GO" id="GO:0019752">
    <property type="term" value="P:carboxylic acid metabolic process"/>
    <property type="evidence" value="ECO:0007669"/>
    <property type="project" value="UniProtKB-ARBA"/>
</dbReference>
<dbReference type="RefSeq" id="WP_196271856.1">
    <property type="nucleotide sequence ID" value="NZ_JADQDO010000004.1"/>
</dbReference>
<evidence type="ECO:0000256" key="1">
    <source>
        <dbReference type="ARBA" id="ARBA00010211"/>
    </source>
</evidence>
<dbReference type="Pfam" id="PF01557">
    <property type="entry name" value="FAA_hydrolase"/>
    <property type="match status" value="1"/>
</dbReference>
<gene>
    <name evidence="4" type="ORF">I2H38_10810</name>
</gene>
<name>A0A931BMA8_9HYPH</name>
<keyword evidence="2" id="KW-0479">Metal-binding</keyword>
<evidence type="ECO:0000259" key="3">
    <source>
        <dbReference type="Pfam" id="PF01557"/>
    </source>
</evidence>
<dbReference type="PANTHER" id="PTHR11820:SF8">
    <property type="entry name" value="BLL6360 PROTEIN"/>
    <property type="match status" value="1"/>
</dbReference>
<dbReference type="Gene3D" id="3.90.850.10">
    <property type="entry name" value="Fumarylacetoacetase-like, C-terminal domain"/>
    <property type="match status" value="1"/>
</dbReference>
<dbReference type="Proteomes" id="UP000599312">
    <property type="component" value="Unassembled WGS sequence"/>
</dbReference>
<dbReference type="GO" id="GO:0016853">
    <property type="term" value="F:isomerase activity"/>
    <property type="evidence" value="ECO:0007669"/>
    <property type="project" value="UniProtKB-ARBA"/>
</dbReference>
<dbReference type="PANTHER" id="PTHR11820">
    <property type="entry name" value="ACYLPYRUVASE"/>
    <property type="match status" value="1"/>
</dbReference>
<keyword evidence="4" id="KW-0378">Hydrolase</keyword>
<comment type="caution">
    <text evidence="4">The sequence shown here is derived from an EMBL/GenBank/DDBJ whole genome shotgun (WGS) entry which is preliminary data.</text>
</comment>
<evidence type="ECO:0000256" key="2">
    <source>
        <dbReference type="ARBA" id="ARBA00022723"/>
    </source>
</evidence>
<evidence type="ECO:0000313" key="5">
    <source>
        <dbReference type="Proteomes" id="UP000599312"/>
    </source>
</evidence>
<feature type="domain" description="Fumarylacetoacetase-like C-terminal" evidence="3">
    <location>
        <begin position="71"/>
        <end position="276"/>
    </location>
</feature>
<dbReference type="SUPFAM" id="SSF56529">
    <property type="entry name" value="FAH"/>
    <property type="match status" value="1"/>
</dbReference>
<keyword evidence="5" id="KW-1185">Reference proteome</keyword>
<dbReference type="GO" id="GO:0046872">
    <property type="term" value="F:metal ion binding"/>
    <property type="evidence" value="ECO:0007669"/>
    <property type="project" value="UniProtKB-KW"/>
</dbReference>
<sequence>MKLLRYGPAGAEKPGILDNDGQIRDLSAHVSDIGPEQLSPEGLARLRAVDVAGLPVVIDPRLGACVAGVGKIVCIGLNYRKHAEETGSKIPEEPIVFLKATTSLNGPDDPIIVPYGSVKTDWEIELGVVIGQRATLIEEASALDYVAGYCTTNDVSERHFQSHRGGQWTKGKSADSFGPIGPWLVTSDEVPDPQQLDLWCDVNGERLQSSSTADMIFDVRFVVSYLSQFMTLMPGDVIMTGTPSGVGAGFKPQRFLKAGDHLRCGVTGLGEQSHAVIDFRR</sequence>
<dbReference type="InterPro" id="IPR011234">
    <property type="entry name" value="Fumarylacetoacetase-like_C"/>
</dbReference>
<accession>A0A931BMA8</accession>
<dbReference type="AlphaFoldDB" id="A0A931BMA8"/>
<protein>
    <submittedName>
        <fullName evidence="4">Fumarylacetoacetate hydrolase family protein</fullName>
    </submittedName>
</protein>
<evidence type="ECO:0000313" key="4">
    <source>
        <dbReference type="EMBL" id="MBF9233866.1"/>
    </source>
</evidence>
<dbReference type="GO" id="GO:0016787">
    <property type="term" value="F:hydrolase activity"/>
    <property type="evidence" value="ECO:0007669"/>
    <property type="project" value="UniProtKB-KW"/>
</dbReference>
<reference evidence="4" key="1">
    <citation type="submission" date="2020-11" db="EMBL/GenBank/DDBJ databases">
        <authorList>
            <person name="Kim M.K."/>
        </authorList>
    </citation>
    <scope>NUCLEOTIDE SEQUENCE</scope>
    <source>
        <strain evidence="4">BT350</strain>
    </source>
</reference>
<organism evidence="4 5">
    <name type="scientific">Microvirga alba</name>
    <dbReference type="NCBI Taxonomy" id="2791025"/>
    <lineage>
        <taxon>Bacteria</taxon>
        <taxon>Pseudomonadati</taxon>
        <taxon>Pseudomonadota</taxon>
        <taxon>Alphaproteobacteria</taxon>
        <taxon>Hyphomicrobiales</taxon>
        <taxon>Methylobacteriaceae</taxon>
        <taxon>Microvirga</taxon>
    </lineage>
</organism>
<proteinExistence type="inferred from homology"/>
<comment type="similarity">
    <text evidence="1">Belongs to the FAH family.</text>
</comment>
<dbReference type="FunFam" id="3.90.850.10:FF:000002">
    <property type="entry name" value="2-hydroxyhepta-2,4-diene-1,7-dioate isomerase"/>
    <property type="match status" value="1"/>
</dbReference>